<dbReference type="Proteomes" id="UP001585053">
    <property type="component" value="Unassembled WGS sequence"/>
</dbReference>
<dbReference type="AlphaFoldDB" id="A0A7K2IPL1"/>
<dbReference type="GeneID" id="91393601"/>
<dbReference type="EMBL" id="WWHY01000001">
    <property type="protein sequence ID" value="MYR31816.1"/>
    <property type="molecule type" value="Genomic_DNA"/>
</dbReference>
<dbReference type="Proteomes" id="UP000467124">
    <property type="component" value="Unassembled WGS sequence"/>
</dbReference>
<evidence type="ECO:0000313" key="3">
    <source>
        <dbReference type="Proteomes" id="UP000467124"/>
    </source>
</evidence>
<protein>
    <submittedName>
        <fullName evidence="2">Uncharacterized protein</fullName>
    </submittedName>
</protein>
<keyword evidence="4" id="KW-1185">Reference proteome</keyword>
<evidence type="ECO:0000313" key="2">
    <source>
        <dbReference type="EMBL" id="MYR31816.1"/>
    </source>
</evidence>
<dbReference type="RefSeq" id="WP_014908370.1">
    <property type="nucleotide sequence ID" value="NZ_BAZE01000013.1"/>
</dbReference>
<name>A0A7K2IPL1_9ACTN</name>
<accession>A0A7K2IPL1</accession>
<organism evidence="2 3">
    <name type="scientific">Nocardiopsis alba</name>
    <dbReference type="NCBI Taxonomy" id="53437"/>
    <lineage>
        <taxon>Bacteria</taxon>
        <taxon>Bacillati</taxon>
        <taxon>Actinomycetota</taxon>
        <taxon>Actinomycetes</taxon>
        <taxon>Streptosporangiales</taxon>
        <taxon>Nocardiopsidaceae</taxon>
        <taxon>Nocardiopsis</taxon>
    </lineage>
</organism>
<dbReference type="OMA" id="CRNCHLD"/>
<reference evidence="2 3" key="1">
    <citation type="journal article" date="2019" name="Nat. Commun.">
        <title>The antimicrobial potential of Streptomyces from insect microbiomes.</title>
        <authorList>
            <person name="Chevrette M.G."/>
            <person name="Carlson C.M."/>
            <person name="Ortega H.E."/>
            <person name="Thomas C."/>
            <person name="Ananiev G.E."/>
            <person name="Barns K.J."/>
            <person name="Book A.J."/>
            <person name="Cagnazzo J."/>
            <person name="Carlos C."/>
            <person name="Flanigan W."/>
            <person name="Grubbs K.J."/>
            <person name="Horn H.A."/>
            <person name="Hoffmann F.M."/>
            <person name="Klassen J.L."/>
            <person name="Knack J.J."/>
            <person name="Lewin G.R."/>
            <person name="McDonald B.R."/>
            <person name="Muller L."/>
            <person name="Melo W.G.P."/>
            <person name="Pinto-Tomas A.A."/>
            <person name="Schmitz A."/>
            <person name="Wendt-Pienkowski E."/>
            <person name="Wildman S."/>
            <person name="Zhao M."/>
            <person name="Zhang F."/>
            <person name="Bugni T.S."/>
            <person name="Andes D.R."/>
            <person name="Pupo M.T."/>
            <person name="Currie C.R."/>
        </authorList>
    </citation>
    <scope>NUCLEOTIDE SEQUENCE [LARGE SCALE GENOMIC DNA]</scope>
    <source>
        <strain evidence="2 3">SID5840</strain>
    </source>
</reference>
<comment type="caution">
    <text evidence="2">The sequence shown here is derived from an EMBL/GenBank/DDBJ whole genome shotgun (WGS) entry which is preliminary data.</text>
</comment>
<proteinExistence type="predicted"/>
<evidence type="ECO:0000313" key="1">
    <source>
        <dbReference type="EMBL" id="MFB8768288.1"/>
    </source>
</evidence>
<dbReference type="EMBL" id="JAYMRS010000003">
    <property type="protein sequence ID" value="MFB8768288.1"/>
    <property type="molecule type" value="Genomic_DNA"/>
</dbReference>
<evidence type="ECO:0000313" key="4">
    <source>
        <dbReference type="Proteomes" id="UP001585053"/>
    </source>
</evidence>
<reference evidence="1 4" key="2">
    <citation type="submission" date="2024-01" db="EMBL/GenBank/DDBJ databases">
        <title>Genome mining of biosynthetic gene clusters to explore secondary metabolites of Streptomyces sp.</title>
        <authorList>
            <person name="Baig A."/>
            <person name="Ajitkumar Shintre N."/>
            <person name="Kumar H."/>
            <person name="Anbarasu A."/>
            <person name="Ramaiah S."/>
        </authorList>
    </citation>
    <scope>NUCLEOTIDE SEQUENCE [LARGE SCALE GENOMIC DNA]</scope>
    <source>
        <strain evidence="1 4">A01</strain>
    </source>
</reference>
<gene>
    <name evidence="2" type="ORF">GTW20_05900</name>
    <name evidence="1" type="ORF">VSQ78_11290</name>
</gene>
<sequence>MSPFTRPAGRRGRLSEHARLLECVQGILERSDRAVPWEPDTVGLPDARSDSALARINDVAFYANARDEVAALAGVCVDLLRLHGPAENDEDRCRNCHLDWPCPTFGEISRLLR</sequence>